<comment type="caution">
    <text evidence="7">The sequence shown here is derived from an EMBL/GenBank/DDBJ whole genome shotgun (WGS) entry which is preliminary data.</text>
</comment>
<dbReference type="PANTHER" id="PTHR37422:SF13">
    <property type="entry name" value="LIPOPOLYSACCHARIDE BIOSYNTHESIS PROTEIN PA4999-RELATED"/>
    <property type="match status" value="1"/>
</dbReference>
<feature type="transmembrane region" description="Helical" evidence="5">
    <location>
        <begin position="156"/>
        <end position="172"/>
    </location>
</feature>
<dbReference type="PATRIC" id="fig|997884.3.peg.323"/>
<dbReference type="HOGENOM" id="CLU_030792_1_0_10"/>
<gene>
    <name evidence="7" type="ORF">HMPREF1068_00301</name>
</gene>
<keyword evidence="3 5" id="KW-1133">Transmembrane helix</keyword>
<keyword evidence="4 5" id="KW-0472">Membrane</keyword>
<accession>I9SFZ8</accession>
<evidence type="ECO:0000313" key="8">
    <source>
        <dbReference type="Proteomes" id="UP000003089"/>
    </source>
</evidence>
<dbReference type="eggNOG" id="COG3307">
    <property type="taxonomic scope" value="Bacteria"/>
</dbReference>
<protein>
    <recommendedName>
        <fullName evidence="6">O-antigen ligase-related domain-containing protein</fullName>
    </recommendedName>
</protein>
<dbReference type="SUPFAM" id="SSF48452">
    <property type="entry name" value="TPR-like"/>
    <property type="match status" value="1"/>
</dbReference>
<evidence type="ECO:0000256" key="3">
    <source>
        <dbReference type="ARBA" id="ARBA00022989"/>
    </source>
</evidence>
<keyword evidence="8" id="KW-1185">Reference proteome</keyword>
<dbReference type="RefSeq" id="WP_007483107.1">
    <property type="nucleotide sequence ID" value="NZ_JH724314.1"/>
</dbReference>
<feature type="transmembrane region" description="Helical" evidence="5">
    <location>
        <begin position="266"/>
        <end position="290"/>
    </location>
</feature>
<evidence type="ECO:0000256" key="2">
    <source>
        <dbReference type="ARBA" id="ARBA00022692"/>
    </source>
</evidence>
<dbReference type="PANTHER" id="PTHR37422">
    <property type="entry name" value="TEICHURONIC ACID BIOSYNTHESIS PROTEIN TUAE"/>
    <property type="match status" value="1"/>
</dbReference>
<evidence type="ECO:0000313" key="7">
    <source>
        <dbReference type="EMBL" id="EIY54588.1"/>
    </source>
</evidence>
<dbReference type="InterPro" id="IPR011990">
    <property type="entry name" value="TPR-like_helical_dom_sf"/>
</dbReference>
<sequence length="525" mass="61933">MKIFIVLFVILLTLLCIGTLFAESYFWVDSQIAPKWCSFYVFGGFLIFLYELVLYKYGNCTTLFAFCIRVFFFIVVICCSIQAIYGLGQYFGVWISNMPNFVTGSFDNPVGFAFCLTSALPIFLYFLINSKNWVRIIVLLSICTVVFAIVVSGSRTAILALFVYVLFLYFYFRKRFKISFITFAFFIFLIIVISFIMYCSNEDSVNGRFLIWKCSIEMIKDKPLLGWGTGGFQKVYMYYQADYFRYNTDDYYSYLADNVKHPFNEFLLIIIEYGLLGLLLVLFFFFILIYCGLQKRRKVNSFIFVLILLSIIVFSCFSYPFMYPFIWILLIVCAFQLLDLELLKNIICKRRIFFVLFIVLFCFYGLWVTGAIAAELKWCHISKRSLLGETESVLPYYQRLGERLSENPFFLYSYAVELNSSMRYSESIKVLKECESFYNDYDVKMLQARNYEKVGDLLQAENYYQLASRMCPNRFLPLYYLVHLYQSQGEEKKAKKIAKKIVEKRVKINSYIIDTIKNEMKKYIE</sequence>
<dbReference type="STRING" id="997884.HMPREF1068_00301"/>
<dbReference type="Gene3D" id="1.25.40.10">
    <property type="entry name" value="Tetratricopeptide repeat domain"/>
    <property type="match status" value="1"/>
</dbReference>
<feature type="transmembrane region" description="Helical" evidence="5">
    <location>
        <begin position="38"/>
        <end position="58"/>
    </location>
</feature>
<feature type="transmembrane region" description="Helical" evidence="5">
    <location>
        <begin position="302"/>
        <end position="320"/>
    </location>
</feature>
<dbReference type="Pfam" id="PF04932">
    <property type="entry name" value="Wzy_C"/>
    <property type="match status" value="1"/>
</dbReference>
<dbReference type="EMBL" id="AGXS01000003">
    <property type="protein sequence ID" value="EIY54588.1"/>
    <property type="molecule type" value="Genomic_DNA"/>
</dbReference>
<proteinExistence type="predicted"/>
<dbReference type="Proteomes" id="UP000003089">
    <property type="component" value="Unassembled WGS sequence"/>
</dbReference>
<keyword evidence="2 5" id="KW-0812">Transmembrane</keyword>
<reference evidence="7 8" key="1">
    <citation type="submission" date="2012-02" db="EMBL/GenBank/DDBJ databases">
        <title>The Genome Sequence of Bacteroides nordii CL02T12C05.</title>
        <authorList>
            <consortium name="The Broad Institute Genome Sequencing Platform"/>
            <person name="Earl A."/>
            <person name="Ward D."/>
            <person name="Feldgarden M."/>
            <person name="Gevers D."/>
            <person name="Zitomersky N.L."/>
            <person name="Coyne M.J."/>
            <person name="Comstock L.E."/>
            <person name="Young S.K."/>
            <person name="Zeng Q."/>
            <person name="Gargeya S."/>
            <person name="Fitzgerald M."/>
            <person name="Haas B."/>
            <person name="Abouelleil A."/>
            <person name="Alvarado L."/>
            <person name="Arachchi H.M."/>
            <person name="Berlin A."/>
            <person name="Chapman S.B."/>
            <person name="Gearin G."/>
            <person name="Goldberg J."/>
            <person name="Griggs A."/>
            <person name="Gujja S."/>
            <person name="Hansen M."/>
            <person name="Heiman D."/>
            <person name="Howarth C."/>
            <person name="Larimer J."/>
            <person name="Lui A."/>
            <person name="MacDonald P.J.P."/>
            <person name="McCowen C."/>
            <person name="Montmayeur A."/>
            <person name="Murphy C."/>
            <person name="Neiman D."/>
            <person name="Pearson M."/>
            <person name="Priest M."/>
            <person name="Roberts A."/>
            <person name="Saif S."/>
            <person name="Shea T."/>
            <person name="Sisk P."/>
            <person name="Stolte C."/>
            <person name="Sykes S."/>
            <person name="Wortman J."/>
            <person name="Nusbaum C."/>
            <person name="Birren B."/>
        </authorList>
    </citation>
    <scope>NUCLEOTIDE SEQUENCE [LARGE SCALE GENOMIC DNA]</scope>
    <source>
        <strain evidence="7 8">CL02T12C05</strain>
    </source>
</reference>
<dbReference type="NCBIfam" id="TIGR04370">
    <property type="entry name" value="glyco_rpt_poly"/>
    <property type="match status" value="1"/>
</dbReference>
<feature type="transmembrane region" description="Helical" evidence="5">
    <location>
        <begin position="326"/>
        <end position="343"/>
    </location>
</feature>
<feature type="transmembrane region" description="Helical" evidence="5">
    <location>
        <begin position="110"/>
        <end position="128"/>
    </location>
</feature>
<feature type="transmembrane region" description="Helical" evidence="5">
    <location>
        <begin position="352"/>
        <end position="374"/>
    </location>
</feature>
<dbReference type="GO" id="GO:0016020">
    <property type="term" value="C:membrane"/>
    <property type="evidence" value="ECO:0007669"/>
    <property type="project" value="UniProtKB-SubCell"/>
</dbReference>
<evidence type="ECO:0000259" key="6">
    <source>
        <dbReference type="Pfam" id="PF04932"/>
    </source>
</evidence>
<evidence type="ECO:0000256" key="1">
    <source>
        <dbReference type="ARBA" id="ARBA00004141"/>
    </source>
</evidence>
<feature type="transmembrane region" description="Helical" evidence="5">
    <location>
        <begin position="179"/>
        <end position="198"/>
    </location>
</feature>
<feature type="transmembrane region" description="Helical" evidence="5">
    <location>
        <begin position="70"/>
        <end position="90"/>
    </location>
</feature>
<feature type="transmembrane region" description="Helical" evidence="5">
    <location>
        <begin position="133"/>
        <end position="150"/>
    </location>
</feature>
<organism evidence="7 8">
    <name type="scientific">Bacteroides nordii CL02T12C05</name>
    <dbReference type="NCBI Taxonomy" id="997884"/>
    <lineage>
        <taxon>Bacteria</taxon>
        <taxon>Pseudomonadati</taxon>
        <taxon>Bacteroidota</taxon>
        <taxon>Bacteroidia</taxon>
        <taxon>Bacteroidales</taxon>
        <taxon>Bacteroidaceae</taxon>
        <taxon>Bacteroides</taxon>
    </lineage>
</organism>
<evidence type="ECO:0000256" key="5">
    <source>
        <dbReference type="SAM" id="Phobius"/>
    </source>
</evidence>
<evidence type="ECO:0000256" key="4">
    <source>
        <dbReference type="ARBA" id="ARBA00023136"/>
    </source>
</evidence>
<comment type="subcellular location">
    <subcellularLocation>
        <location evidence="1">Membrane</location>
        <topology evidence="1">Multi-pass membrane protein</topology>
    </subcellularLocation>
</comment>
<feature type="domain" description="O-antigen ligase-related" evidence="6">
    <location>
        <begin position="144"/>
        <end position="282"/>
    </location>
</feature>
<dbReference type="InterPro" id="IPR051533">
    <property type="entry name" value="WaaL-like"/>
</dbReference>
<dbReference type="AlphaFoldDB" id="I9SFZ8"/>
<name>I9SFZ8_9BACE</name>
<dbReference type="InterPro" id="IPR007016">
    <property type="entry name" value="O-antigen_ligase-rel_domated"/>
</dbReference>